<dbReference type="GO" id="GO:0005524">
    <property type="term" value="F:ATP binding"/>
    <property type="evidence" value="ECO:0007669"/>
    <property type="project" value="UniProtKB-UniRule"/>
</dbReference>
<dbReference type="Pfam" id="PF13424">
    <property type="entry name" value="TPR_12"/>
    <property type="match status" value="4"/>
</dbReference>
<evidence type="ECO:0000256" key="5">
    <source>
        <dbReference type="PROSITE-ProRule" id="PRU00339"/>
    </source>
</evidence>
<dbReference type="PROSITE" id="PS50011">
    <property type="entry name" value="PROTEIN_KINASE_DOM"/>
    <property type="match status" value="1"/>
</dbReference>
<evidence type="ECO:0000256" key="1">
    <source>
        <dbReference type="ARBA" id="ARBA00022737"/>
    </source>
</evidence>
<evidence type="ECO:0000256" key="6">
    <source>
        <dbReference type="PROSITE-ProRule" id="PRU10141"/>
    </source>
</evidence>
<keyword evidence="9" id="KW-0808">Transferase</keyword>
<organism evidence="9 10">
    <name type="scientific">Saltatorellus ferox</name>
    <dbReference type="NCBI Taxonomy" id="2528018"/>
    <lineage>
        <taxon>Bacteria</taxon>
        <taxon>Pseudomonadati</taxon>
        <taxon>Planctomycetota</taxon>
        <taxon>Planctomycetia</taxon>
        <taxon>Planctomycetia incertae sedis</taxon>
        <taxon>Saltatorellus</taxon>
    </lineage>
</organism>
<dbReference type="Pfam" id="PF00069">
    <property type="entry name" value="Pkinase"/>
    <property type="match status" value="1"/>
</dbReference>
<dbReference type="InterPro" id="IPR017441">
    <property type="entry name" value="Protein_kinase_ATP_BS"/>
</dbReference>
<keyword evidence="7" id="KW-0812">Transmembrane</keyword>
<evidence type="ECO:0000259" key="8">
    <source>
        <dbReference type="PROSITE" id="PS50011"/>
    </source>
</evidence>
<dbReference type="InterPro" id="IPR008271">
    <property type="entry name" value="Ser/Thr_kinase_AS"/>
</dbReference>
<feature type="repeat" description="TPR" evidence="5">
    <location>
        <begin position="790"/>
        <end position="823"/>
    </location>
</feature>
<dbReference type="Gene3D" id="1.10.510.10">
    <property type="entry name" value="Transferase(Phosphotransferase) domain 1"/>
    <property type="match status" value="1"/>
</dbReference>
<dbReference type="RefSeq" id="WP_145194225.1">
    <property type="nucleotide sequence ID" value="NZ_CP036434.1"/>
</dbReference>
<evidence type="ECO:0000313" key="9">
    <source>
        <dbReference type="EMBL" id="QDV04779.1"/>
    </source>
</evidence>
<evidence type="ECO:0000313" key="10">
    <source>
        <dbReference type="Proteomes" id="UP000320390"/>
    </source>
</evidence>
<keyword evidence="9" id="KW-0418">Kinase</keyword>
<dbReference type="InterPro" id="IPR000719">
    <property type="entry name" value="Prot_kinase_dom"/>
</dbReference>
<dbReference type="Proteomes" id="UP000320390">
    <property type="component" value="Chromosome"/>
</dbReference>
<dbReference type="SUPFAM" id="SSF56112">
    <property type="entry name" value="Protein kinase-like (PK-like)"/>
    <property type="match status" value="1"/>
</dbReference>
<feature type="binding site" evidence="6">
    <location>
        <position position="142"/>
    </location>
    <ligand>
        <name>ATP</name>
        <dbReference type="ChEBI" id="CHEBI:30616"/>
    </ligand>
</feature>
<dbReference type="PROSITE" id="PS00108">
    <property type="entry name" value="PROTEIN_KINASE_ST"/>
    <property type="match status" value="1"/>
</dbReference>
<keyword evidence="2 6" id="KW-0547">Nucleotide-binding</keyword>
<protein>
    <submittedName>
        <fullName evidence="9">Serine/threonine-protein kinase PknB</fullName>
        <ecNumber evidence="9">2.7.11.1</ecNumber>
    </submittedName>
</protein>
<sequence length="968" mass="105438">MSAEDGPAKTPGGASERDRFSLVAALFDEARGLQAGAVRSAFLEARCGDDRDLRAEVEDLLELHAEGGTLAQDGGSAFESSWALDALAKEVTGFESGELPAVPVPERVGPYQVIKELGAGGMGRVYLARRGGADFDKSVAVKVLRPGLDDAAFLVRFRAERRILAQLDHPYVATLLDGGATEEGLPYLVMEYVEGKGLIRHAEDAGLDLAQRLALFERVCEAVVALHRSLIVHRDLKPSNILVTAEGIPKLLDFGIAKILEPDQVEGTVLNTQTGLLLFTPEYGSPEQSRGEVITTASDVYSLGVILFELLSGQRPYAFPTRTPASIERVLTEVQPPTMSSVAPRNARALAGDLDTIAAMALRKEPERRYGSVALLLEDVRRYRGGLPVRARPDTLGYRATKFMRRNSGWLAAALVFLVLVVGFAVTMALQAERTANQRDLAAERAEIAGEVSRFLVDLFRVSAPDESVGEQITARSLLDRGANQIKYDVQKDAGVRSALLDAMGRAYFSLGNTKEAGQLLRQAEALLSDVDSKRAERASIRVQIGSLEFQEGDGVRAEATLRGALADLVELHGPIHREVAAATRALSSVLGELGKLDEAIELALSARHMAGSMVPTNVREQVAAMVLEARHREAHADFEAAEELLLEAARIQRELFQGDHPDAAETLRALAVLHKSQGRLQEGTAAIEEAIRIDTEVLGADHPNVDDDRFTLAALYKESGLLKKALALNVEILERERERYGDHPYVALDLGNIGGILVQLGELEEASQHYTAALEMQRRVLPQDHPEIATTLSNMGVMHRVAREYDEAVPLFEEALRIREATYPGDHPAVLTSRNSLAMSYQDQGRTEEALELAKKVLEGREAKLGVHRETAGSLYAVGSLLDALGRSAEADGHLSRSIETYRAVLPAGHLDIARPIAFMGSALLRRGQNDAARPYLEEALAMRRKKLPPEHPDVVRLEESLRSMTQ</sequence>
<dbReference type="EMBL" id="CP036434">
    <property type="protein sequence ID" value="QDV04779.1"/>
    <property type="molecule type" value="Genomic_DNA"/>
</dbReference>
<dbReference type="PANTHER" id="PTHR45641:SF19">
    <property type="entry name" value="NEPHROCYSTIN-3"/>
    <property type="match status" value="1"/>
</dbReference>
<evidence type="ECO:0000256" key="4">
    <source>
        <dbReference type="ARBA" id="ARBA00022840"/>
    </source>
</evidence>
<keyword evidence="10" id="KW-1185">Reference proteome</keyword>
<dbReference type="InterPro" id="IPR011990">
    <property type="entry name" value="TPR-like_helical_dom_sf"/>
</dbReference>
<dbReference type="OrthoDB" id="258731at2"/>
<name>A0A518EL17_9BACT</name>
<dbReference type="GO" id="GO:0004674">
    <property type="term" value="F:protein serine/threonine kinase activity"/>
    <property type="evidence" value="ECO:0007669"/>
    <property type="project" value="UniProtKB-EC"/>
</dbReference>
<dbReference type="PROSITE" id="PS50005">
    <property type="entry name" value="TPR"/>
    <property type="match status" value="1"/>
</dbReference>
<dbReference type="EC" id="2.7.11.1" evidence="9"/>
<accession>A0A518EL17</accession>
<dbReference type="SMART" id="SM00220">
    <property type="entry name" value="S_TKc"/>
    <property type="match status" value="1"/>
</dbReference>
<feature type="transmembrane region" description="Helical" evidence="7">
    <location>
        <begin position="409"/>
        <end position="430"/>
    </location>
</feature>
<keyword evidence="7" id="KW-0472">Membrane</keyword>
<dbReference type="SUPFAM" id="SSF48452">
    <property type="entry name" value="TPR-like"/>
    <property type="match status" value="4"/>
</dbReference>
<gene>
    <name evidence="9" type="primary">pknB_4</name>
    <name evidence="9" type="ORF">Poly30_02720</name>
</gene>
<keyword evidence="1" id="KW-0677">Repeat</keyword>
<dbReference type="InterPro" id="IPR011009">
    <property type="entry name" value="Kinase-like_dom_sf"/>
</dbReference>
<reference evidence="9 10" key="1">
    <citation type="submission" date="2019-02" db="EMBL/GenBank/DDBJ databases">
        <title>Deep-cultivation of Planctomycetes and their phenomic and genomic characterization uncovers novel biology.</title>
        <authorList>
            <person name="Wiegand S."/>
            <person name="Jogler M."/>
            <person name="Boedeker C."/>
            <person name="Pinto D."/>
            <person name="Vollmers J."/>
            <person name="Rivas-Marin E."/>
            <person name="Kohn T."/>
            <person name="Peeters S.H."/>
            <person name="Heuer A."/>
            <person name="Rast P."/>
            <person name="Oberbeckmann S."/>
            <person name="Bunk B."/>
            <person name="Jeske O."/>
            <person name="Meyerdierks A."/>
            <person name="Storesund J.E."/>
            <person name="Kallscheuer N."/>
            <person name="Luecker S."/>
            <person name="Lage O.M."/>
            <person name="Pohl T."/>
            <person name="Merkel B.J."/>
            <person name="Hornburger P."/>
            <person name="Mueller R.-W."/>
            <person name="Bruemmer F."/>
            <person name="Labrenz M."/>
            <person name="Spormann A.M."/>
            <person name="Op den Camp H."/>
            <person name="Overmann J."/>
            <person name="Amann R."/>
            <person name="Jetten M.S.M."/>
            <person name="Mascher T."/>
            <person name="Medema M.H."/>
            <person name="Devos D.P."/>
            <person name="Kaster A.-K."/>
            <person name="Ovreas L."/>
            <person name="Rohde M."/>
            <person name="Galperin M.Y."/>
            <person name="Jogler C."/>
        </authorList>
    </citation>
    <scope>NUCLEOTIDE SEQUENCE [LARGE SCALE GENOMIC DNA]</scope>
    <source>
        <strain evidence="9 10">Poly30</strain>
    </source>
</reference>
<dbReference type="AlphaFoldDB" id="A0A518EL17"/>
<keyword evidence="4 6" id="KW-0067">ATP-binding</keyword>
<proteinExistence type="predicted"/>
<keyword evidence="7" id="KW-1133">Transmembrane helix</keyword>
<feature type="domain" description="Protein kinase" evidence="8">
    <location>
        <begin position="111"/>
        <end position="384"/>
    </location>
</feature>
<dbReference type="Gene3D" id="1.25.40.10">
    <property type="entry name" value="Tetratricopeptide repeat domain"/>
    <property type="match status" value="3"/>
</dbReference>
<evidence type="ECO:0000256" key="7">
    <source>
        <dbReference type="SAM" id="Phobius"/>
    </source>
</evidence>
<dbReference type="PANTHER" id="PTHR45641">
    <property type="entry name" value="TETRATRICOPEPTIDE REPEAT PROTEIN (AFU_ORTHOLOGUE AFUA_6G03870)"/>
    <property type="match status" value="1"/>
</dbReference>
<dbReference type="PROSITE" id="PS00107">
    <property type="entry name" value="PROTEIN_KINASE_ATP"/>
    <property type="match status" value="1"/>
</dbReference>
<dbReference type="SMART" id="SM00028">
    <property type="entry name" value="TPR"/>
    <property type="match status" value="7"/>
</dbReference>
<evidence type="ECO:0000256" key="2">
    <source>
        <dbReference type="ARBA" id="ARBA00022741"/>
    </source>
</evidence>
<evidence type="ECO:0000256" key="3">
    <source>
        <dbReference type="ARBA" id="ARBA00022803"/>
    </source>
</evidence>
<keyword evidence="3 5" id="KW-0802">TPR repeat</keyword>
<dbReference type="Gene3D" id="3.30.200.20">
    <property type="entry name" value="Phosphorylase Kinase, domain 1"/>
    <property type="match status" value="1"/>
</dbReference>
<dbReference type="CDD" id="cd14014">
    <property type="entry name" value="STKc_PknB_like"/>
    <property type="match status" value="1"/>
</dbReference>
<dbReference type="InterPro" id="IPR019734">
    <property type="entry name" value="TPR_rpt"/>
</dbReference>